<comment type="caution">
    <text evidence="3">The sequence shown here is derived from an EMBL/GenBank/DDBJ whole genome shotgun (WGS) entry which is preliminary data.</text>
</comment>
<reference evidence="3 4" key="1">
    <citation type="journal article" date="2019" name="Int. J. Syst. Evol. Microbiol.">
        <title>The Global Catalogue of Microorganisms (GCM) 10K type strain sequencing project: providing services to taxonomists for standard genome sequencing and annotation.</title>
        <authorList>
            <consortium name="The Broad Institute Genomics Platform"/>
            <consortium name="The Broad Institute Genome Sequencing Center for Infectious Disease"/>
            <person name="Wu L."/>
            <person name="Ma J."/>
        </authorList>
    </citation>
    <scope>NUCLEOTIDE SEQUENCE [LARGE SCALE GENOMIC DNA]</scope>
    <source>
        <strain evidence="3 4">DT85</strain>
    </source>
</reference>
<feature type="coiled-coil region" evidence="1">
    <location>
        <begin position="354"/>
        <end position="453"/>
    </location>
</feature>
<feature type="region of interest" description="Disordered" evidence="2">
    <location>
        <begin position="116"/>
        <end position="280"/>
    </location>
</feature>
<sequence>MSEESVTTTDGPARVERSVTVKGEGVIVELSVTADAPATVRVTDDLPAAVGPDQVGFHPDHTPETGEATAECVAFEAEVTPDDPLTIVYGAYLDTTGLEVDWETPALRLNADPLAAAGPAASSDTSGGGSSGTSDSGLRGAVSRFLGGGGDEEPDTARTESSGIEELEDFDDPEPAVVEAADGDEPDDADGPLQPAIRELEDEGAAADEADEEGDTDDDTALDLADPTDAEDADDDPADPDEAVDADADDDDGDADALDDHAEEATEDETDDTATPAAAGVAGGSVAAALAAELEAGEVDEATRERLAEELGATLSGSQTARLDHVQRRVDDLAAYVTPLEELLDEEGPPVEVVADLREEAAAAREERDALADRVDEATAEVREAVNDLDARLDEVAAEAEAERAALETEVEGVADEVAAAREELDAELDALRETLTAELERVEAEAREERGDLAADVAELETVAAQVRSMREALSSAFGMDTSVEGPDTETETEPAAAEEGADEDGEAEAVDAEPERAVEQVADGGDSSDIESRLREMESDEDEPEREKPF</sequence>
<evidence type="ECO:0000313" key="3">
    <source>
        <dbReference type="EMBL" id="MFC7234787.1"/>
    </source>
</evidence>
<keyword evidence="1" id="KW-0175">Coiled coil</keyword>
<dbReference type="Proteomes" id="UP001596398">
    <property type="component" value="Unassembled WGS sequence"/>
</dbReference>
<feature type="compositionally biased region" description="Low complexity" evidence="2">
    <location>
        <begin position="116"/>
        <end position="125"/>
    </location>
</feature>
<feature type="compositionally biased region" description="Acidic residues" evidence="2">
    <location>
        <begin position="181"/>
        <end position="190"/>
    </location>
</feature>
<feature type="compositionally biased region" description="Acidic residues" evidence="2">
    <location>
        <begin position="501"/>
        <end position="514"/>
    </location>
</feature>
<evidence type="ECO:0000256" key="2">
    <source>
        <dbReference type="SAM" id="MobiDB-lite"/>
    </source>
</evidence>
<organism evidence="3 4">
    <name type="scientific">Halosegnis marinus</name>
    <dbReference type="NCBI Taxonomy" id="3034023"/>
    <lineage>
        <taxon>Archaea</taxon>
        <taxon>Methanobacteriati</taxon>
        <taxon>Methanobacteriota</taxon>
        <taxon>Stenosarchaea group</taxon>
        <taxon>Halobacteria</taxon>
        <taxon>Halobacteriales</taxon>
        <taxon>Natronomonadaceae</taxon>
        <taxon>Halosegnis</taxon>
    </lineage>
</organism>
<proteinExistence type="predicted"/>
<dbReference type="AlphaFoldDB" id="A0ABD5ZN39"/>
<dbReference type="RefSeq" id="WP_276235809.1">
    <property type="nucleotide sequence ID" value="NZ_CP119802.1"/>
</dbReference>
<evidence type="ECO:0000313" key="4">
    <source>
        <dbReference type="Proteomes" id="UP001596398"/>
    </source>
</evidence>
<feature type="compositionally biased region" description="Acidic residues" evidence="2">
    <location>
        <begin position="200"/>
        <end position="257"/>
    </location>
</feature>
<dbReference type="GeneID" id="79266458"/>
<name>A0ABD5ZN39_9EURY</name>
<gene>
    <name evidence="3" type="ORF">ACFQJ4_05575</name>
</gene>
<feature type="region of interest" description="Disordered" evidence="2">
    <location>
        <begin position="477"/>
        <end position="552"/>
    </location>
</feature>
<evidence type="ECO:0000256" key="1">
    <source>
        <dbReference type="SAM" id="Coils"/>
    </source>
</evidence>
<protein>
    <submittedName>
        <fullName evidence="3">Uncharacterized protein</fullName>
    </submittedName>
</protein>
<accession>A0ABD5ZN39</accession>
<dbReference type="EMBL" id="JBHTAP010000001">
    <property type="protein sequence ID" value="MFC7234787.1"/>
    <property type="molecule type" value="Genomic_DNA"/>
</dbReference>
<feature type="compositionally biased region" description="Acidic residues" evidence="2">
    <location>
        <begin position="163"/>
        <end position="174"/>
    </location>
</feature>
<keyword evidence="4" id="KW-1185">Reference proteome</keyword>